<dbReference type="GO" id="GO:0035438">
    <property type="term" value="F:cyclic-di-GMP binding"/>
    <property type="evidence" value="ECO:0007669"/>
    <property type="project" value="InterPro"/>
</dbReference>
<keyword evidence="3" id="KW-1185">Reference proteome</keyword>
<feature type="domain" description="PilZ" evidence="1">
    <location>
        <begin position="102"/>
        <end position="181"/>
    </location>
</feature>
<dbReference type="Gene3D" id="2.40.10.220">
    <property type="entry name" value="predicted glycosyltransferase like domains"/>
    <property type="match status" value="1"/>
</dbReference>
<dbReference type="Pfam" id="PF07238">
    <property type="entry name" value="PilZ"/>
    <property type="match status" value="1"/>
</dbReference>
<sequence length="197" mass="21214">MADIRLVEQQVALMQPAKIHTTDSIVDCEVLMLSRSKARVRLLGAVPETGDLFLAVRGFGQLACRLERIDSDCADLALCGDAESQDAVFQDILDRFGDEEGRRRFLRRSVLWPGTLSAGGNKLNCTILNMSLGGAKVAVSEECGLSGAVTLQGDRFEGLQATIVWKSGRLLGLQFKEEPAQVGLVLGELLPAIKASA</sequence>
<protein>
    <submittedName>
        <fullName evidence="2">PilZ domain-containing protein</fullName>
    </submittedName>
</protein>
<evidence type="ECO:0000313" key="2">
    <source>
        <dbReference type="EMBL" id="NIA67529.1"/>
    </source>
</evidence>
<dbReference type="AlphaFoldDB" id="A0A967CAM7"/>
<comment type="caution">
    <text evidence="2">The sequence shown here is derived from an EMBL/GenBank/DDBJ whole genome shotgun (WGS) entry which is preliminary data.</text>
</comment>
<evidence type="ECO:0000313" key="3">
    <source>
        <dbReference type="Proteomes" id="UP000761264"/>
    </source>
</evidence>
<dbReference type="EMBL" id="JAAQPH010000002">
    <property type="protein sequence ID" value="NIA67529.1"/>
    <property type="molecule type" value="Genomic_DNA"/>
</dbReference>
<proteinExistence type="predicted"/>
<dbReference type="Proteomes" id="UP000761264">
    <property type="component" value="Unassembled WGS sequence"/>
</dbReference>
<dbReference type="InterPro" id="IPR009875">
    <property type="entry name" value="PilZ_domain"/>
</dbReference>
<organism evidence="2 3">
    <name type="scientific">Pelagibius litoralis</name>
    <dbReference type="NCBI Taxonomy" id="374515"/>
    <lineage>
        <taxon>Bacteria</taxon>
        <taxon>Pseudomonadati</taxon>
        <taxon>Pseudomonadota</taxon>
        <taxon>Alphaproteobacteria</taxon>
        <taxon>Rhodospirillales</taxon>
        <taxon>Rhodovibrionaceae</taxon>
        <taxon>Pelagibius</taxon>
    </lineage>
</organism>
<gene>
    <name evidence="2" type="ORF">HBA54_02895</name>
</gene>
<name>A0A967CAM7_9PROT</name>
<reference evidence="2" key="1">
    <citation type="submission" date="2020-03" db="EMBL/GenBank/DDBJ databases">
        <title>Genome of Pelagibius litoralis DSM 21314T.</title>
        <authorList>
            <person name="Wang G."/>
        </authorList>
    </citation>
    <scope>NUCLEOTIDE SEQUENCE</scope>
    <source>
        <strain evidence="2">DSM 21314</strain>
    </source>
</reference>
<accession>A0A967CAM7</accession>
<evidence type="ECO:0000259" key="1">
    <source>
        <dbReference type="Pfam" id="PF07238"/>
    </source>
</evidence>
<dbReference type="RefSeq" id="WP_167221180.1">
    <property type="nucleotide sequence ID" value="NZ_JAAQPH010000002.1"/>
</dbReference>
<dbReference type="SUPFAM" id="SSF141371">
    <property type="entry name" value="PilZ domain-like"/>
    <property type="match status" value="1"/>
</dbReference>